<organism evidence="2">
    <name type="scientific">Rhodosorus marinus</name>
    <dbReference type="NCBI Taxonomy" id="101924"/>
    <lineage>
        <taxon>Eukaryota</taxon>
        <taxon>Rhodophyta</taxon>
        <taxon>Stylonematophyceae</taxon>
        <taxon>Stylonematales</taxon>
        <taxon>Stylonemataceae</taxon>
        <taxon>Rhodosorus</taxon>
    </lineage>
</organism>
<dbReference type="PANTHER" id="PTHR15830:SF10">
    <property type="entry name" value="TELOMERE LENGTH REGULATION PROTEIN TEL2 HOMOLOG"/>
    <property type="match status" value="1"/>
</dbReference>
<dbReference type="GO" id="GO:0051879">
    <property type="term" value="F:Hsp90 protein binding"/>
    <property type="evidence" value="ECO:0007669"/>
    <property type="project" value="TreeGrafter"/>
</dbReference>
<proteinExistence type="predicted"/>
<sequence>MEEARELFLGFRGVLKEAQDPSSALKNVVKELEYIAGTDGGADHGGYDKQTRSAFIDRYLDGSISLVLEHLVEIEEAEMLEGDLVAQVEWFLFNLRAPASSFYILTTFLRTSKDSGAGKVPFAIVEILERYVSKSHRLSRVIEDLDCKDEATRNSAISALVTLPDRVANILRQAPAVGSPLGENEYFQKLAKALWRSFQLNTQRSVIPTIIDRVTSSGGGRTASLLVRGLLQSAGSTADPGSRATLKLGKLLAETSTLASELILRSLIAFPSKFMEKVLLEFLKESETGLHLAGAGLVLKRPILKGSDVNLYVSSASRASESSEVLNKKFFLRSVILSWSQTDVSSFGDLPMERQRTRVVLLWLRSCRKEEFIAVEDQGLILADGIQRRLQSPDKRIRFLGMVVGEGFSNVVEHPEKLRFDYDSDDRLEDEELELRSLSLLGDTGVVPVPGASKHEDHRAVEENPQQDRDDCRSLEDSDTESLEAYDLSDDSEQESLLKKQVYATSSIFRLLNLIRDFNRGEENATDPKLLLEALNSVDREAKRRSPSAVHYSPELSRSILAVSPGKFPPEEEKMIEKARSSSLENLVQLDIGRVGDMLITKIIYGTSSVLSLRSEALRLLSRGARLTCDRFEREKDGAADVVSMDIKGATEGEKKAEETKVIGKVIRRNERALAKEKLQQAKVRNRFAGSAWDLFQSLSWGLRGHGGVLKDAESDHRLPIRLDGQDTSLLSQIMATLSVFTSCAGPQCLERDRMAEELAMIALSRHDAKGTRFRRPGLRCNCHQYTTDRYANRGSTAFLFRIATCLEAVVRRASMLALGSAVDALSSHSLLDLQVRLAKDNVDIWELLQYKAEFDPDNATRRFAMSSSARWASKVSTAEAAPSKTTELKLPWLNSP</sequence>
<evidence type="ECO:0000256" key="1">
    <source>
        <dbReference type="SAM" id="MobiDB-lite"/>
    </source>
</evidence>
<feature type="compositionally biased region" description="Basic and acidic residues" evidence="1">
    <location>
        <begin position="453"/>
        <end position="476"/>
    </location>
</feature>
<accession>A0A7S2ZGL5</accession>
<dbReference type="EMBL" id="HBHW01009814">
    <property type="protein sequence ID" value="CAE0039495.1"/>
    <property type="molecule type" value="Transcribed_RNA"/>
</dbReference>
<feature type="region of interest" description="Disordered" evidence="1">
    <location>
        <begin position="446"/>
        <end position="479"/>
    </location>
</feature>
<dbReference type="GO" id="GO:0005829">
    <property type="term" value="C:cytosol"/>
    <property type="evidence" value="ECO:0007669"/>
    <property type="project" value="TreeGrafter"/>
</dbReference>
<dbReference type="EMBL" id="HBHW01009758">
    <property type="protein sequence ID" value="CAE0039460.1"/>
    <property type="molecule type" value="Transcribed_RNA"/>
</dbReference>
<dbReference type="GO" id="GO:0042162">
    <property type="term" value="F:telomeric DNA binding"/>
    <property type="evidence" value="ECO:0007669"/>
    <property type="project" value="TreeGrafter"/>
</dbReference>
<evidence type="ECO:0000313" key="2">
    <source>
        <dbReference type="EMBL" id="CAE0039460.1"/>
    </source>
</evidence>
<evidence type="ECO:0000313" key="4">
    <source>
        <dbReference type="EMBL" id="CAE0039504.1"/>
    </source>
</evidence>
<dbReference type="EMBL" id="HBHW01009825">
    <property type="protein sequence ID" value="CAE0039504.1"/>
    <property type="molecule type" value="Transcribed_RNA"/>
</dbReference>
<dbReference type="InterPro" id="IPR051970">
    <property type="entry name" value="TEL2_Regulation"/>
</dbReference>
<dbReference type="PANTHER" id="PTHR15830">
    <property type="entry name" value="TELOMERE LENGTH REGULATION PROTEIN TEL2 FAMILY MEMBER"/>
    <property type="match status" value="1"/>
</dbReference>
<protein>
    <recommendedName>
        <fullName evidence="5">Telomere length regulation protein conserved domain-containing protein</fullName>
    </recommendedName>
</protein>
<gene>
    <name evidence="2" type="ORF">RMAR00112_LOCUS7419</name>
    <name evidence="3" type="ORF">RMAR00112_LOCUS7454</name>
    <name evidence="4" type="ORF">RMAR00112_LOCUS7463</name>
</gene>
<evidence type="ECO:0008006" key="5">
    <source>
        <dbReference type="Google" id="ProtNLM"/>
    </source>
</evidence>
<name>A0A7S2ZGL5_9RHOD</name>
<dbReference type="GO" id="GO:0051083">
    <property type="term" value="P:'de novo' cotranslational protein folding"/>
    <property type="evidence" value="ECO:0007669"/>
    <property type="project" value="TreeGrafter"/>
</dbReference>
<dbReference type="AlphaFoldDB" id="A0A7S2ZGL5"/>
<evidence type="ECO:0000313" key="3">
    <source>
        <dbReference type="EMBL" id="CAE0039495.1"/>
    </source>
</evidence>
<reference evidence="2" key="1">
    <citation type="submission" date="2021-01" db="EMBL/GenBank/DDBJ databases">
        <authorList>
            <person name="Corre E."/>
            <person name="Pelletier E."/>
            <person name="Niang G."/>
            <person name="Scheremetjew M."/>
            <person name="Finn R."/>
            <person name="Kale V."/>
            <person name="Holt S."/>
            <person name="Cochrane G."/>
            <person name="Meng A."/>
            <person name="Brown T."/>
            <person name="Cohen L."/>
        </authorList>
    </citation>
    <scope>NUCLEOTIDE SEQUENCE</scope>
    <source>
        <strain evidence="2">CCMP 769</strain>
    </source>
</reference>